<keyword evidence="2" id="KW-0285">Flavoprotein</keyword>
<keyword evidence="6" id="KW-0676">Redox-active center</keyword>
<evidence type="ECO:0000256" key="1">
    <source>
        <dbReference type="ARBA" id="ARBA00009333"/>
    </source>
</evidence>
<evidence type="ECO:0000259" key="7">
    <source>
        <dbReference type="Pfam" id="PF07992"/>
    </source>
</evidence>
<accession>A0A5C5Y2T2</accession>
<dbReference type="RefSeq" id="WP_145298015.1">
    <property type="nucleotide sequence ID" value="NZ_CP036319.1"/>
</dbReference>
<keyword evidence="4 8" id="KW-0560">Oxidoreductase</keyword>
<dbReference type="PROSITE" id="PS00573">
    <property type="entry name" value="PYRIDINE_REDOX_2"/>
    <property type="match status" value="1"/>
</dbReference>
<gene>
    <name evidence="8" type="primary">trxB_1</name>
    <name evidence="8" type="ORF">Pan14r_12870</name>
</gene>
<evidence type="ECO:0000256" key="6">
    <source>
        <dbReference type="ARBA" id="ARBA00023284"/>
    </source>
</evidence>
<dbReference type="OrthoDB" id="9806179at2"/>
<evidence type="ECO:0000313" key="9">
    <source>
        <dbReference type="Proteomes" id="UP000317238"/>
    </source>
</evidence>
<reference evidence="8 9" key="1">
    <citation type="submission" date="2019-02" db="EMBL/GenBank/DDBJ databases">
        <title>Deep-cultivation of Planctomycetes and their phenomic and genomic characterization uncovers novel biology.</title>
        <authorList>
            <person name="Wiegand S."/>
            <person name="Jogler M."/>
            <person name="Boedeker C."/>
            <person name="Pinto D."/>
            <person name="Vollmers J."/>
            <person name="Rivas-Marin E."/>
            <person name="Kohn T."/>
            <person name="Peeters S.H."/>
            <person name="Heuer A."/>
            <person name="Rast P."/>
            <person name="Oberbeckmann S."/>
            <person name="Bunk B."/>
            <person name="Jeske O."/>
            <person name="Meyerdierks A."/>
            <person name="Storesund J.E."/>
            <person name="Kallscheuer N."/>
            <person name="Luecker S."/>
            <person name="Lage O.M."/>
            <person name="Pohl T."/>
            <person name="Merkel B.J."/>
            <person name="Hornburger P."/>
            <person name="Mueller R.-W."/>
            <person name="Bruemmer F."/>
            <person name="Labrenz M."/>
            <person name="Spormann A.M."/>
            <person name="Op Den Camp H."/>
            <person name="Overmann J."/>
            <person name="Amann R."/>
            <person name="Jetten M.S.M."/>
            <person name="Mascher T."/>
            <person name="Medema M.H."/>
            <person name="Devos D.P."/>
            <person name="Kaster A.-K."/>
            <person name="Ovreas L."/>
            <person name="Rohde M."/>
            <person name="Galperin M.Y."/>
            <person name="Jogler C."/>
        </authorList>
    </citation>
    <scope>NUCLEOTIDE SEQUENCE [LARGE SCALE GENOMIC DNA]</scope>
    <source>
        <strain evidence="8 9">Pan14r</strain>
    </source>
</reference>
<dbReference type="InterPro" id="IPR036188">
    <property type="entry name" value="FAD/NAD-bd_sf"/>
</dbReference>
<comment type="caution">
    <text evidence="8">The sequence shown here is derived from an EMBL/GenBank/DDBJ whole genome shotgun (WGS) entry which is preliminary data.</text>
</comment>
<dbReference type="InterPro" id="IPR023753">
    <property type="entry name" value="FAD/NAD-binding_dom"/>
</dbReference>
<dbReference type="InterPro" id="IPR008255">
    <property type="entry name" value="Pyr_nucl-diS_OxRdtase_2_AS"/>
</dbReference>
<dbReference type="SUPFAM" id="SSF51905">
    <property type="entry name" value="FAD/NAD(P)-binding domain"/>
    <property type="match status" value="1"/>
</dbReference>
<organism evidence="8 9">
    <name type="scientific">Crateriforma conspicua</name>
    <dbReference type="NCBI Taxonomy" id="2527996"/>
    <lineage>
        <taxon>Bacteria</taxon>
        <taxon>Pseudomonadati</taxon>
        <taxon>Planctomycetota</taxon>
        <taxon>Planctomycetia</taxon>
        <taxon>Planctomycetales</taxon>
        <taxon>Planctomycetaceae</taxon>
        <taxon>Crateriforma</taxon>
    </lineage>
</organism>
<feature type="domain" description="FAD/NAD(P)-binding" evidence="7">
    <location>
        <begin position="7"/>
        <end position="340"/>
    </location>
</feature>
<dbReference type="InterPro" id="IPR050097">
    <property type="entry name" value="Ferredoxin-NADP_redctase_2"/>
</dbReference>
<dbReference type="PANTHER" id="PTHR48105">
    <property type="entry name" value="THIOREDOXIN REDUCTASE 1-RELATED-RELATED"/>
    <property type="match status" value="1"/>
</dbReference>
<keyword evidence="3" id="KW-0274">FAD</keyword>
<evidence type="ECO:0000256" key="4">
    <source>
        <dbReference type="ARBA" id="ARBA00023002"/>
    </source>
</evidence>
<dbReference type="PRINTS" id="PR00469">
    <property type="entry name" value="PNDRDTASEII"/>
</dbReference>
<dbReference type="GO" id="GO:0004791">
    <property type="term" value="F:thioredoxin-disulfide reductase (NADPH) activity"/>
    <property type="evidence" value="ECO:0007669"/>
    <property type="project" value="UniProtKB-EC"/>
</dbReference>
<dbReference type="Proteomes" id="UP000317238">
    <property type="component" value="Unassembled WGS sequence"/>
</dbReference>
<evidence type="ECO:0000313" key="8">
    <source>
        <dbReference type="EMBL" id="TWT69003.1"/>
    </source>
</evidence>
<name>A0A5C5Y2T2_9PLAN</name>
<evidence type="ECO:0000256" key="2">
    <source>
        <dbReference type="ARBA" id="ARBA00022630"/>
    </source>
</evidence>
<evidence type="ECO:0000256" key="5">
    <source>
        <dbReference type="ARBA" id="ARBA00023157"/>
    </source>
</evidence>
<evidence type="ECO:0000256" key="3">
    <source>
        <dbReference type="ARBA" id="ARBA00022827"/>
    </source>
</evidence>
<dbReference type="AlphaFoldDB" id="A0A5C5Y2T2"/>
<dbReference type="Gene3D" id="3.50.50.60">
    <property type="entry name" value="FAD/NAD(P)-binding domain"/>
    <property type="match status" value="3"/>
</dbReference>
<dbReference type="PRINTS" id="PR00368">
    <property type="entry name" value="FADPNR"/>
</dbReference>
<keyword evidence="9" id="KW-1185">Reference proteome</keyword>
<keyword evidence="5" id="KW-1015">Disulfide bond</keyword>
<comment type="similarity">
    <text evidence="1">Belongs to the class-II pyridine nucleotide-disulfide oxidoreductase family.</text>
</comment>
<protein>
    <submittedName>
        <fullName evidence="8">Thioredoxin reductase</fullName>
        <ecNumber evidence="8">1.8.1.9</ecNumber>
    </submittedName>
</protein>
<dbReference type="Pfam" id="PF07992">
    <property type="entry name" value="Pyr_redox_2"/>
    <property type="match status" value="1"/>
</dbReference>
<dbReference type="EC" id="1.8.1.9" evidence="8"/>
<dbReference type="EMBL" id="SJPL01000001">
    <property type="protein sequence ID" value="TWT69003.1"/>
    <property type="molecule type" value="Genomic_DNA"/>
</dbReference>
<proteinExistence type="inferred from homology"/>
<sequence length="357" mass="38505">MADSIEKTIIIGSGPAGWSAAIYAARANLNPVLYEGTVKPEMIPLGQLAYTTEVENFAGFPAGNIRAFVESAVDKDRHYNLPMVPQGHEKDGQPHYAVQGVELMELMKQQALNFGTKVVSDDIVGVDFNSGGVHTLHTGSGESVKTHTVIVATGARANYLGLPSEEAYKNKGVSACAVCDGALPIYRSKPLAVVGGGDSAVEEATYLANLKNAATIYMIIRRDEMRASKVMQDRAMNHPNIEIKWNRVVDEVLGDGNQVNALRLKSTVDDETENLDVGGLFLAIGHTPNTAFLKDALKMNDEGYLQWTKPFRTNTEVDGVFAAGDVADDYYRQAITSAGTGCMAALDAERYLGEKDV</sequence>